<dbReference type="RefSeq" id="XP_001591973.1">
    <property type="nucleotide sequence ID" value="XM_001591923.1"/>
</dbReference>
<organism evidence="1 2">
    <name type="scientific">Sclerotinia sclerotiorum (strain ATCC 18683 / 1980 / Ss-1)</name>
    <name type="common">White mold</name>
    <name type="synonym">Whetzelinia sclerotiorum</name>
    <dbReference type="NCBI Taxonomy" id="665079"/>
    <lineage>
        <taxon>Eukaryota</taxon>
        <taxon>Fungi</taxon>
        <taxon>Dikarya</taxon>
        <taxon>Ascomycota</taxon>
        <taxon>Pezizomycotina</taxon>
        <taxon>Leotiomycetes</taxon>
        <taxon>Helotiales</taxon>
        <taxon>Sclerotiniaceae</taxon>
        <taxon>Sclerotinia</taxon>
    </lineage>
</organism>
<dbReference type="AlphaFoldDB" id="A7EQ20"/>
<name>A7EQ20_SCLS1</name>
<dbReference type="Proteomes" id="UP000001312">
    <property type="component" value="Unassembled WGS sequence"/>
</dbReference>
<accession>A7EQ20</accession>
<dbReference type="HOGENOM" id="CLU_3299661_0_0_1"/>
<gene>
    <name evidence="1" type="ORF">SS1G_07420</name>
</gene>
<dbReference type="InParanoid" id="A7EQ20"/>
<dbReference type="EMBL" id="CH476629">
    <property type="protein sequence ID" value="EDO04936.1"/>
    <property type="molecule type" value="Genomic_DNA"/>
</dbReference>
<evidence type="ECO:0000313" key="1">
    <source>
        <dbReference type="EMBL" id="EDO04936.1"/>
    </source>
</evidence>
<dbReference type="KEGG" id="ssl:SS1G_07420"/>
<sequence>MHLAAFNLGKFRQVADLEIKCKSGTIINPIPCPIKSATST</sequence>
<proteinExistence type="predicted"/>
<reference evidence="2" key="1">
    <citation type="journal article" date="2011" name="PLoS Genet.">
        <title>Genomic analysis of the necrotrophic fungal pathogens Sclerotinia sclerotiorum and Botrytis cinerea.</title>
        <authorList>
            <person name="Amselem J."/>
            <person name="Cuomo C.A."/>
            <person name="van Kan J.A."/>
            <person name="Viaud M."/>
            <person name="Benito E.P."/>
            <person name="Couloux A."/>
            <person name="Coutinho P.M."/>
            <person name="de Vries R.P."/>
            <person name="Dyer P.S."/>
            <person name="Fillinger S."/>
            <person name="Fournier E."/>
            <person name="Gout L."/>
            <person name="Hahn M."/>
            <person name="Kohn L."/>
            <person name="Lapalu N."/>
            <person name="Plummer K.M."/>
            <person name="Pradier J.M."/>
            <person name="Quevillon E."/>
            <person name="Sharon A."/>
            <person name="Simon A."/>
            <person name="ten Have A."/>
            <person name="Tudzynski B."/>
            <person name="Tudzynski P."/>
            <person name="Wincker P."/>
            <person name="Andrew M."/>
            <person name="Anthouard V."/>
            <person name="Beever R.E."/>
            <person name="Beffa R."/>
            <person name="Benoit I."/>
            <person name="Bouzid O."/>
            <person name="Brault B."/>
            <person name="Chen Z."/>
            <person name="Choquer M."/>
            <person name="Collemare J."/>
            <person name="Cotton P."/>
            <person name="Danchin E.G."/>
            <person name="Da Silva C."/>
            <person name="Gautier A."/>
            <person name="Giraud C."/>
            <person name="Giraud T."/>
            <person name="Gonzalez C."/>
            <person name="Grossetete S."/>
            <person name="Guldener U."/>
            <person name="Henrissat B."/>
            <person name="Howlett B.J."/>
            <person name="Kodira C."/>
            <person name="Kretschmer M."/>
            <person name="Lappartient A."/>
            <person name="Leroch M."/>
            <person name="Levis C."/>
            <person name="Mauceli E."/>
            <person name="Neuveglise C."/>
            <person name="Oeser B."/>
            <person name="Pearson M."/>
            <person name="Poulain J."/>
            <person name="Poussereau N."/>
            <person name="Quesneville H."/>
            <person name="Rascle C."/>
            <person name="Schumacher J."/>
            <person name="Segurens B."/>
            <person name="Sexton A."/>
            <person name="Silva E."/>
            <person name="Sirven C."/>
            <person name="Soanes D.M."/>
            <person name="Talbot N.J."/>
            <person name="Templeton M."/>
            <person name="Yandava C."/>
            <person name="Yarden O."/>
            <person name="Zeng Q."/>
            <person name="Rollins J.A."/>
            <person name="Lebrun M.H."/>
            <person name="Dickman M."/>
        </authorList>
    </citation>
    <scope>NUCLEOTIDE SEQUENCE [LARGE SCALE GENOMIC DNA]</scope>
    <source>
        <strain evidence="2">ATCC 18683 / 1980 / Ss-1</strain>
    </source>
</reference>
<dbReference type="GeneID" id="5487842"/>
<evidence type="ECO:0000313" key="2">
    <source>
        <dbReference type="Proteomes" id="UP000001312"/>
    </source>
</evidence>
<keyword evidence="2" id="KW-1185">Reference proteome</keyword>
<protein>
    <submittedName>
        <fullName evidence="1">Uncharacterized protein</fullName>
    </submittedName>
</protein>